<protein>
    <recommendedName>
        <fullName evidence="3">Peptidase M12B domain-containing protein</fullName>
    </recommendedName>
</protein>
<dbReference type="GO" id="GO:0006508">
    <property type="term" value="P:proteolysis"/>
    <property type="evidence" value="ECO:0007669"/>
    <property type="project" value="InterPro"/>
</dbReference>
<name>A0A3P8WVL5_CYNSE</name>
<dbReference type="FunFam" id="3.40.390.10:FF:000002">
    <property type="entry name" value="Disintegrin and metalloproteinase domain-containing protein 22"/>
    <property type="match status" value="1"/>
</dbReference>
<dbReference type="InterPro" id="IPR034027">
    <property type="entry name" value="Reprolysin_adamalysin"/>
</dbReference>
<dbReference type="GO" id="GO:0004222">
    <property type="term" value="F:metalloendopeptidase activity"/>
    <property type="evidence" value="ECO:0007669"/>
    <property type="project" value="InterPro"/>
</dbReference>
<feature type="binding site" evidence="2">
    <location>
        <position position="261"/>
    </location>
    <ligand>
        <name>Zn(2+)</name>
        <dbReference type="ChEBI" id="CHEBI:29105"/>
        <note>catalytic</note>
    </ligand>
</feature>
<dbReference type="GeneTree" id="ENSGT00940000156239"/>
<keyword evidence="1 2" id="KW-1015">Disulfide bond</keyword>
<dbReference type="SUPFAM" id="SSF56672">
    <property type="entry name" value="DNA/RNA polymerases"/>
    <property type="match status" value="1"/>
</dbReference>
<reference evidence="4" key="1">
    <citation type="submission" date="2025-08" db="UniProtKB">
        <authorList>
            <consortium name="Ensembl"/>
        </authorList>
    </citation>
    <scope>IDENTIFICATION</scope>
</reference>
<dbReference type="Proteomes" id="UP000265120">
    <property type="component" value="Unassembled WGS sequence"/>
</dbReference>
<organism evidence="4 5">
    <name type="scientific">Cynoglossus semilaevis</name>
    <name type="common">Tongue sole</name>
    <dbReference type="NCBI Taxonomy" id="244447"/>
    <lineage>
        <taxon>Eukaryota</taxon>
        <taxon>Metazoa</taxon>
        <taxon>Chordata</taxon>
        <taxon>Craniata</taxon>
        <taxon>Vertebrata</taxon>
        <taxon>Euteleostomi</taxon>
        <taxon>Actinopterygii</taxon>
        <taxon>Neopterygii</taxon>
        <taxon>Teleostei</taxon>
        <taxon>Neoteleostei</taxon>
        <taxon>Acanthomorphata</taxon>
        <taxon>Carangaria</taxon>
        <taxon>Pleuronectiformes</taxon>
        <taxon>Pleuronectoidei</taxon>
        <taxon>Cynoglossidae</taxon>
        <taxon>Cynoglossinae</taxon>
        <taxon>Cynoglossus</taxon>
    </lineage>
</organism>
<feature type="active site" evidence="2">
    <location>
        <position position="258"/>
    </location>
</feature>
<evidence type="ECO:0000256" key="1">
    <source>
        <dbReference type="ARBA" id="ARBA00023157"/>
    </source>
</evidence>
<dbReference type="GO" id="GO:0046872">
    <property type="term" value="F:metal ion binding"/>
    <property type="evidence" value="ECO:0007669"/>
    <property type="project" value="UniProtKB-KW"/>
</dbReference>
<evidence type="ECO:0000256" key="2">
    <source>
        <dbReference type="PROSITE-ProRule" id="PRU00276"/>
    </source>
</evidence>
<dbReference type="CDD" id="cd04269">
    <property type="entry name" value="ZnMc_adamalysin_II_like"/>
    <property type="match status" value="1"/>
</dbReference>
<dbReference type="Ensembl" id="ENSCSET00000029126.1">
    <property type="protein sequence ID" value="ENSCSEP00000028735.1"/>
    <property type="gene ID" value="ENSCSEG00000018394.1"/>
</dbReference>
<comment type="caution">
    <text evidence="2">Lacks conserved residue(s) required for the propagation of feature annotation.</text>
</comment>
<evidence type="ECO:0000313" key="4">
    <source>
        <dbReference type="Ensembl" id="ENSCSEP00000028735.1"/>
    </source>
</evidence>
<dbReference type="GO" id="GO:0008168">
    <property type="term" value="F:methyltransferase activity"/>
    <property type="evidence" value="ECO:0007669"/>
    <property type="project" value="InterPro"/>
</dbReference>
<dbReference type="STRING" id="244447.ENSCSEP00000028735"/>
<dbReference type="Pfam" id="PF09004">
    <property type="entry name" value="ALKBH8_N"/>
    <property type="match status" value="1"/>
</dbReference>
<dbReference type="Pfam" id="PF00078">
    <property type="entry name" value="RVT_1"/>
    <property type="match status" value="1"/>
</dbReference>
<dbReference type="PROSITE" id="PS50215">
    <property type="entry name" value="ADAM_MEPRO"/>
    <property type="match status" value="1"/>
</dbReference>
<sequence length="611" mass="68753">FSAELRTDRFCLLPQVSYVITVDGHDRFGTLTFAFASQNHCQYRGVVQGEEGSSVAMDICSGLRGVLHLSDDSYGIEPLDSDPERHLVYRLRDVKSQPRGCGTPHDNRTAAERGAEEIHHGQHRRRAILHQAHYVELLLVVDNNKFNAMKRNETAVREKMVQLANLVDSIYVQLNIRVNPISIEGGAGDVLTRFTQWREKELVPRRRHDSAQLILRQGFGGTAGMAFVSTVCSRSHGGGINAFTNNNLPSFASILAHELGHNLGMNHDDRRSCSCPVNACIMNSGATRAAQTRAHQCADLRSAILSKICPTRPFLQTLQLNTSLCLWIKDFLSNRPQRVRMGATTSSNIILNTGVPQGCVLSPVLYTLYTHDCIATHASNSLIKFADDTTIVGLISNNNETPYRKEVQALAAWCSDNHLNLNTKKTKEIIIDFRKTGSTPHSGLSINGEEVEQVRNFKFLGLHISEDLSWTVNTKNIIKKAQQRLFFLRTLRKNKLPRPLLKNFYHCTIESVLTYGCTVWHASCTMQEKKQLQRVIKTAQWIIGSPLPCLEDIHSDRLLRRARKIRDDPAHPGHTLFTTLPSGRLRVLKTRTNRMKNSFFPTAVKRLLQDP</sequence>
<dbReference type="Gene3D" id="3.40.390.10">
    <property type="entry name" value="Collagenase (Catalytic Domain)"/>
    <property type="match status" value="1"/>
</dbReference>
<dbReference type="Pfam" id="PF01421">
    <property type="entry name" value="Reprolysin"/>
    <property type="match status" value="1"/>
</dbReference>
<feature type="binding site" evidence="2">
    <location>
        <position position="257"/>
    </location>
    <ligand>
        <name>Zn(2+)</name>
        <dbReference type="ChEBI" id="CHEBI:29105"/>
        <note>catalytic</note>
    </ligand>
</feature>
<dbReference type="SUPFAM" id="SSF55486">
    <property type="entry name" value="Metalloproteases ('zincins'), catalytic domain"/>
    <property type="match status" value="1"/>
</dbReference>
<dbReference type="InterPro" id="IPR015095">
    <property type="entry name" value="AlkB_hom8_N"/>
</dbReference>
<dbReference type="InterPro" id="IPR043502">
    <property type="entry name" value="DNA/RNA_pol_sf"/>
</dbReference>
<keyword evidence="2" id="KW-0479">Metal-binding</keyword>
<keyword evidence="5" id="KW-1185">Reference proteome</keyword>
<feature type="domain" description="Peptidase M12B" evidence="3">
    <location>
        <begin position="133"/>
        <end position="330"/>
    </location>
</feature>
<dbReference type="InterPro" id="IPR001590">
    <property type="entry name" value="Peptidase_M12B"/>
</dbReference>
<feature type="binding site" evidence="2">
    <location>
        <position position="267"/>
    </location>
    <ligand>
        <name>Zn(2+)</name>
        <dbReference type="ChEBI" id="CHEBI:29105"/>
        <note>catalytic</note>
    </ligand>
</feature>
<evidence type="ECO:0000259" key="3">
    <source>
        <dbReference type="PROSITE" id="PS50215"/>
    </source>
</evidence>
<dbReference type="AlphaFoldDB" id="A0A3P8WVL5"/>
<dbReference type="InParanoid" id="A0A3P8WVL5"/>
<dbReference type="PANTHER" id="PTHR11905:SF136">
    <property type="entry name" value="DISINTEGRIN AND METALLOPROTEINASE DOMAIN-CONTAINING PROTEIN 9"/>
    <property type="match status" value="1"/>
</dbReference>
<feature type="disulfide bond" evidence="2">
    <location>
        <begin position="275"/>
        <end position="280"/>
    </location>
</feature>
<proteinExistence type="predicted"/>
<reference evidence="4" key="2">
    <citation type="submission" date="2025-09" db="UniProtKB">
        <authorList>
            <consortium name="Ensembl"/>
        </authorList>
    </citation>
    <scope>IDENTIFICATION</scope>
</reference>
<dbReference type="InterPro" id="IPR000477">
    <property type="entry name" value="RT_dom"/>
</dbReference>
<dbReference type="PANTHER" id="PTHR11905">
    <property type="entry name" value="ADAM A DISINTEGRIN AND METALLOPROTEASE DOMAIN"/>
    <property type="match status" value="1"/>
</dbReference>
<dbReference type="GO" id="GO:0016706">
    <property type="term" value="F:2-oxoglutarate-dependent dioxygenase activity"/>
    <property type="evidence" value="ECO:0007669"/>
    <property type="project" value="InterPro"/>
</dbReference>
<dbReference type="GO" id="GO:0005886">
    <property type="term" value="C:plasma membrane"/>
    <property type="evidence" value="ECO:0007669"/>
    <property type="project" value="TreeGrafter"/>
</dbReference>
<dbReference type="InterPro" id="IPR024079">
    <property type="entry name" value="MetalloPept_cat_dom_sf"/>
</dbReference>
<keyword evidence="2" id="KW-0862">Zinc</keyword>
<accession>A0A3P8WVL5</accession>
<evidence type="ECO:0000313" key="5">
    <source>
        <dbReference type="Proteomes" id="UP000265120"/>
    </source>
</evidence>